<feature type="region of interest" description="Disordered" evidence="4">
    <location>
        <begin position="338"/>
        <end position="359"/>
    </location>
</feature>
<dbReference type="PANTHER" id="PTHR45024:SF2">
    <property type="entry name" value="SCP2 DOMAIN-CONTAINING PROTEIN"/>
    <property type="match status" value="1"/>
</dbReference>
<evidence type="ECO:0000256" key="4">
    <source>
        <dbReference type="SAM" id="MobiDB-lite"/>
    </source>
</evidence>
<feature type="compositionally biased region" description="Basic and acidic residues" evidence="4">
    <location>
        <begin position="394"/>
        <end position="404"/>
    </location>
</feature>
<dbReference type="Pfam" id="PF00106">
    <property type="entry name" value="adh_short"/>
    <property type="match status" value="1"/>
</dbReference>
<keyword evidence="2" id="KW-0560">Oxidoreductase</keyword>
<dbReference type="InterPro" id="IPR036291">
    <property type="entry name" value="NAD(P)-bd_dom_sf"/>
</dbReference>
<dbReference type="PRINTS" id="PR00080">
    <property type="entry name" value="SDRFAMILY"/>
</dbReference>
<dbReference type="GO" id="GO:0016491">
    <property type="term" value="F:oxidoreductase activity"/>
    <property type="evidence" value="ECO:0007669"/>
    <property type="project" value="UniProtKB-KW"/>
</dbReference>
<dbReference type="KEGG" id="amn:RAM_37085"/>
<dbReference type="Gene3D" id="3.40.50.720">
    <property type="entry name" value="NAD(P)-binding Rossmann-like Domain"/>
    <property type="match status" value="1"/>
</dbReference>
<keyword evidence="6" id="KW-1185">Reference proteome</keyword>
<proteinExistence type="inferred from homology"/>
<organism evidence="5 6">
    <name type="scientific">Amycolatopsis mediterranei (strain S699)</name>
    <name type="common">Nocardia mediterranei</name>
    <dbReference type="NCBI Taxonomy" id="713604"/>
    <lineage>
        <taxon>Bacteria</taxon>
        <taxon>Bacillati</taxon>
        <taxon>Actinomycetota</taxon>
        <taxon>Actinomycetes</taxon>
        <taxon>Pseudonocardiales</taxon>
        <taxon>Pseudonocardiaceae</taxon>
        <taxon>Amycolatopsis</taxon>
    </lineage>
</organism>
<evidence type="ECO:0000313" key="6">
    <source>
        <dbReference type="Proteomes" id="UP000006138"/>
    </source>
</evidence>
<feature type="region of interest" description="Disordered" evidence="4">
    <location>
        <begin position="235"/>
        <end position="273"/>
    </location>
</feature>
<feature type="compositionally biased region" description="Basic and acidic residues" evidence="4">
    <location>
        <begin position="338"/>
        <end position="350"/>
    </location>
</feature>
<gene>
    <name evidence="5" type="ordered locus">RAM_37085</name>
</gene>
<protein>
    <submittedName>
        <fullName evidence="5">Short-chain dehydrogenase/reductase SDR</fullName>
    </submittedName>
</protein>
<dbReference type="PANTHER" id="PTHR45024">
    <property type="entry name" value="DEHYDROGENASES, SHORT CHAIN"/>
    <property type="match status" value="1"/>
</dbReference>
<feature type="region of interest" description="Disordered" evidence="4">
    <location>
        <begin position="385"/>
        <end position="446"/>
    </location>
</feature>
<dbReference type="Proteomes" id="UP000006138">
    <property type="component" value="Chromosome"/>
</dbReference>
<evidence type="ECO:0000256" key="2">
    <source>
        <dbReference type="ARBA" id="ARBA00023002"/>
    </source>
</evidence>
<comment type="similarity">
    <text evidence="1 3">Belongs to the short-chain dehydrogenases/reductases (SDR) family.</text>
</comment>
<feature type="region of interest" description="Disordered" evidence="4">
    <location>
        <begin position="1"/>
        <end position="25"/>
    </location>
</feature>
<dbReference type="InterPro" id="IPR002347">
    <property type="entry name" value="SDR_fam"/>
</dbReference>
<dbReference type="EMBL" id="CP002896">
    <property type="protein sequence ID" value="AEK45886.1"/>
    <property type="molecule type" value="Genomic_DNA"/>
</dbReference>
<dbReference type="InterPro" id="IPR051687">
    <property type="entry name" value="Peroxisomal_Beta-Oxidation"/>
</dbReference>
<dbReference type="SUPFAM" id="SSF51735">
    <property type="entry name" value="NAD(P)-binding Rossmann-fold domains"/>
    <property type="match status" value="1"/>
</dbReference>
<sequence>MARDVPRPLSHFHQRGVTDERAHDVSTTAGGEAIVGTALEHFGRIDVVVNNAGIIRWGGLPELDLENLERHLAVHLLGSFTTMRAAWPHFIEQGYGRIVLTTSSGLFGLDNNLSYAAAKAGVIGLARGAKLAGEPHGIKVNLIAPAAQTRMAGGDPLGDDAQAVPGQPFMPSDAVAPMVAFLAHESCPVNGEIYTAGAGRFARVFIASTEGYAHQDGAATIEDVAKNWDAVNDESGVLRPRGPDGLVRRLPQTPVHAGRLNAGRSPPREGRRAARSDFLDQLQHLVGGAGLPECGEDPDDAVLVRFGAEVGHRVGRERDVVTVFVRLPCGGLHAEAGRDADHDNLGHPEAPEELVEPGAHERTPGLLEDLVVGVLLVQLREQVRSVGGRQGRSRPAERPFRAAGRDAGGPDEDNGQAARTERVGQASRVGRDLGDRVRRRQCGDGLLQVDDDERGLRVEGGQGHGTS</sequence>
<accession>A0A9R0P3Z0</accession>
<evidence type="ECO:0000256" key="1">
    <source>
        <dbReference type="ARBA" id="ARBA00006484"/>
    </source>
</evidence>
<dbReference type="AlphaFoldDB" id="A0A9R0P3Z0"/>
<dbReference type="PRINTS" id="PR00081">
    <property type="entry name" value="GDHRDH"/>
</dbReference>
<name>A0A9R0P3Z0_AMYMS</name>
<evidence type="ECO:0000256" key="3">
    <source>
        <dbReference type="RuleBase" id="RU000363"/>
    </source>
</evidence>
<evidence type="ECO:0000313" key="5">
    <source>
        <dbReference type="EMBL" id="AEK45886.1"/>
    </source>
</evidence>
<reference evidence="5 6" key="1">
    <citation type="journal article" date="2011" name="J. Bacteriol.">
        <title>Whole genome sequence of the rifamycin B-producing strain Amycolatopsis mediterranei S699.</title>
        <authorList>
            <person name="Verma M."/>
            <person name="Kaur J."/>
            <person name="Kumar M."/>
            <person name="Kumari K."/>
            <person name="Saxena A."/>
            <person name="Anand S."/>
            <person name="Nigam A."/>
            <person name="Ravi V."/>
            <person name="Raghuvanshi S."/>
            <person name="Khurana P."/>
            <person name="Tyagi A.K."/>
            <person name="Khurana J.P."/>
            <person name="Lal R."/>
        </authorList>
    </citation>
    <scope>NUCLEOTIDE SEQUENCE [LARGE SCALE GENOMIC DNA]</scope>
    <source>
        <strain evidence="5 6">S699</strain>
    </source>
</reference>